<feature type="region of interest" description="Disordered" evidence="2">
    <location>
        <begin position="97"/>
        <end position="162"/>
    </location>
</feature>
<name>A0A1S9RNP1_PENBI</name>
<dbReference type="Proteomes" id="UP000190744">
    <property type="component" value="Unassembled WGS sequence"/>
</dbReference>
<evidence type="ECO:0000256" key="2">
    <source>
        <dbReference type="SAM" id="MobiDB-lite"/>
    </source>
</evidence>
<evidence type="ECO:0000313" key="4">
    <source>
        <dbReference type="Proteomes" id="UP000190744"/>
    </source>
</evidence>
<feature type="region of interest" description="Disordered" evidence="2">
    <location>
        <begin position="1"/>
        <end position="24"/>
    </location>
</feature>
<proteinExistence type="predicted"/>
<sequence>MQPKSFINRMTQKKNALENEAGSQANQAIDATPLSLSNKLSSIASRMSVRALCGTEDPMTSMSAIASQMRLGIVNLGSTQHDTRKTPEPMAVCELPESPLTSAAPSTPTLKSESVSSRDGEEAPRSLKRKRQPAKILATPTSSTRTTPAHSPNEMVTTPGSSYVSRRISTLTLGSPVAEQSPCRPRLRSEARKLKKEVEKTNASPRFLPADVSSLRTQLDHEKRDKVKVKVHATSDKDELKPVRAELNALQSELESQRCDRHALEEEVAAMRAELNVFRSEVQGDSTNDATITPETRTDVDRIILMNDMLRRVIHGERIHNREMTSKLNSVREKVGPLLAKVDNLADIVNEMRAHLSAHDAPIELTMDFVRNFHQWWVDRYNARRGDGGSAENDLPQAEGV</sequence>
<dbReference type="EMBL" id="LJBN01000131">
    <property type="protein sequence ID" value="OOQ86966.1"/>
    <property type="molecule type" value="Genomic_DNA"/>
</dbReference>
<feature type="coiled-coil region" evidence="1">
    <location>
        <begin position="247"/>
        <end position="281"/>
    </location>
</feature>
<organism evidence="3 4">
    <name type="scientific">Penicillium brasilianum</name>
    <dbReference type="NCBI Taxonomy" id="104259"/>
    <lineage>
        <taxon>Eukaryota</taxon>
        <taxon>Fungi</taxon>
        <taxon>Dikarya</taxon>
        <taxon>Ascomycota</taxon>
        <taxon>Pezizomycotina</taxon>
        <taxon>Eurotiomycetes</taxon>
        <taxon>Eurotiomycetidae</taxon>
        <taxon>Eurotiales</taxon>
        <taxon>Aspergillaceae</taxon>
        <taxon>Penicillium</taxon>
    </lineage>
</organism>
<feature type="compositionally biased region" description="Basic and acidic residues" evidence="2">
    <location>
        <begin position="116"/>
        <end position="125"/>
    </location>
</feature>
<evidence type="ECO:0000256" key="1">
    <source>
        <dbReference type="SAM" id="Coils"/>
    </source>
</evidence>
<evidence type="ECO:0000313" key="3">
    <source>
        <dbReference type="EMBL" id="OOQ86966.1"/>
    </source>
</evidence>
<dbReference type="Gene3D" id="1.20.58.130">
    <property type="match status" value="1"/>
</dbReference>
<protein>
    <submittedName>
        <fullName evidence="3">Uncharacterized protein</fullName>
    </submittedName>
</protein>
<comment type="caution">
    <text evidence="3">The sequence shown here is derived from an EMBL/GenBank/DDBJ whole genome shotgun (WGS) entry which is preliminary data.</text>
</comment>
<feature type="compositionally biased region" description="Polar residues" evidence="2">
    <location>
        <begin position="99"/>
        <end position="115"/>
    </location>
</feature>
<feature type="compositionally biased region" description="Low complexity" evidence="2">
    <location>
        <begin position="139"/>
        <end position="152"/>
    </location>
</feature>
<gene>
    <name evidence="3" type="ORF">PEBR_19375</name>
</gene>
<accession>A0A1S9RNP1</accession>
<dbReference type="AlphaFoldDB" id="A0A1S9RNP1"/>
<keyword evidence="1" id="KW-0175">Coiled coil</keyword>
<reference evidence="4" key="1">
    <citation type="submission" date="2015-09" db="EMBL/GenBank/DDBJ databases">
        <authorList>
            <person name="Fill T.P."/>
            <person name="Baretta J.F."/>
            <person name="de Almeida L.G."/>
            <person name="Rocha M."/>
            <person name="de Souza D.H."/>
            <person name="Malavazi I."/>
            <person name="Cerdeira L.T."/>
            <person name="Hong H."/>
            <person name="Samborskyy M."/>
            <person name="de Vasconcelos A.T."/>
            <person name="Leadlay P."/>
            <person name="Rodrigues-Filho E."/>
        </authorList>
    </citation>
    <scope>NUCLEOTIDE SEQUENCE [LARGE SCALE GENOMIC DNA]</scope>
    <source>
        <strain evidence="4">LaBioMMi 136</strain>
    </source>
</reference>